<reference evidence="3" key="1">
    <citation type="journal article" date="2015" name="PLoS ONE">
        <title>Comprehensive Evaluation of Toxoplasma gondii VEG and Neospora caninum LIV Genomes with Tachyzoite Stage Transcriptome and Proteome Defines Novel Transcript Features.</title>
        <authorList>
            <person name="Ramaprasad A."/>
            <person name="Mourier T."/>
            <person name="Naeem R."/>
            <person name="Malas T.B."/>
            <person name="Moussa E."/>
            <person name="Panigrahi A."/>
            <person name="Vermont S.J."/>
            <person name="Otto T.D."/>
            <person name="Wastling J."/>
            <person name="Pain A."/>
        </authorList>
    </citation>
    <scope>NUCLEOTIDE SEQUENCE</scope>
    <source>
        <strain evidence="3">Liverpool</strain>
    </source>
</reference>
<feature type="signal peptide" evidence="2">
    <location>
        <begin position="1"/>
        <end position="25"/>
    </location>
</feature>
<dbReference type="CDD" id="cd22744">
    <property type="entry name" value="OTU"/>
    <property type="match status" value="1"/>
</dbReference>
<keyword evidence="2" id="KW-0732">Signal</keyword>
<feature type="compositionally biased region" description="Low complexity" evidence="1">
    <location>
        <begin position="62"/>
        <end position="83"/>
    </location>
</feature>
<gene>
    <name evidence="3" type="ORF">BN1204_037660</name>
</gene>
<organism evidence="3">
    <name type="scientific">Neospora caninum (strain Liverpool)</name>
    <dbReference type="NCBI Taxonomy" id="572307"/>
    <lineage>
        <taxon>Eukaryota</taxon>
        <taxon>Sar</taxon>
        <taxon>Alveolata</taxon>
        <taxon>Apicomplexa</taxon>
        <taxon>Conoidasida</taxon>
        <taxon>Coccidia</taxon>
        <taxon>Eucoccidiorida</taxon>
        <taxon>Eimeriorina</taxon>
        <taxon>Sarcocystidae</taxon>
        <taxon>Neospora</taxon>
    </lineage>
</organism>
<feature type="region of interest" description="Disordered" evidence="1">
    <location>
        <begin position="149"/>
        <end position="215"/>
    </location>
</feature>
<protein>
    <recommendedName>
        <fullName evidence="4">Transmembrane protein</fullName>
    </recommendedName>
</protein>
<feature type="compositionally biased region" description="Polar residues" evidence="1">
    <location>
        <begin position="149"/>
        <end position="158"/>
    </location>
</feature>
<feature type="compositionally biased region" description="Basic and acidic residues" evidence="1">
    <location>
        <begin position="171"/>
        <end position="199"/>
    </location>
</feature>
<name>A0A0F7UHH0_NEOCL</name>
<evidence type="ECO:0008006" key="4">
    <source>
        <dbReference type="Google" id="ProtNLM"/>
    </source>
</evidence>
<dbReference type="AlphaFoldDB" id="A0A0F7UHH0"/>
<dbReference type="Gene3D" id="3.90.70.80">
    <property type="match status" value="1"/>
</dbReference>
<evidence type="ECO:0000256" key="2">
    <source>
        <dbReference type="SAM" id="SignalP"/>
    </source>
</evidence>
<evidence type="ECO:0000313" key="3">
    <source>
        <dbReference type="EMBL" id="CEL67985.1"/>
    </source>
</evidence>
<evidence type="ECO:0000256" key="1">
    <source>
        <dbReference type="SAM" id="MobiDB-lite"/>
    </source>
</evidence>
<proteinExistence type="predicted"/>
<feature type="region of interest" description="Disordered" evidence="1">
    <location>
        <begin position="59"/>
        <end position="83"/>
    </location>
</feature>
<sequence>MQGPTPRSFVFTSAAGMALLFLSSGGSVPQPPTCVSPLFPPSGSLSACQWGSPGSVPSTFLRSTSSREPVSSSTSHSSFPRPHSSLWKGTPQFLLSGGQCVDVCLCGDDAAANSCSLHTSSCGCGAERDSASAGPGVACGPARDLNTLQSGSAGQLSGESDDGLPSSNDETASRKFDGALKKRSGTELTKRHETEEKHVAPSSTSLKSLSTALNRSQHKVDDSGWERASSAWQRRAAPFRVTVYKKIGGGGDCMYHSIAACLKELEKFYPTFKALDMQAIRNAAADGFVGFRVSETSGRIPGADWDAEAFMGRLEVLAALEDEEWLESWSPSAVLSGDQYRNSAYMIMDTSTPEGKAAAVHFELSRPGSIHWGSGFDLEAIEDALNVGIVVLSHENGGVYPRAARTDVKRPYYILLYYYSGLHFQQAGIRERDERGGSTVIRSAFNSDEVPDFVRHLHREDCRQPLFPEATEGQG</sequence>
<dbReference type="EMBL" id="LN714483">
    <property type="protein sequence ID" value="CEL67985.1"/>
    <property type="molecule type" value="Genomic_DNA"/>
</dbReference>
<feature type="chain" id="PRO_5002523444" description="Transmembrane protein" evidence="2">
    <location>
        <begin position="26"/>
        <end position="475"/>
    </location>
</feature>
<feature type="compositionally biased region" description="Low complexity" evidence="1">
    <location>
        <begin position="202"/>
        <end position="211"/>
    </location>
</feature>
<accession>A0A0F7UHH0</accession>